<evidence type="ECO:0000313" key="1">
    <source>
        <dbReference type="EMBL" id="MBF0598364.1"/>
    </source>
</evidence>
<dbReference type="RefSeq" id="WP_194183949.1">
    <property type="nucleotide sequence ID" value="NZ_JADGIK010000015.1"/>
</dbReference>
<sequence length="64" mass="7600">MKPLILNKVARFVFNTNIREVKNIYKGKVEESMLINLVSDVNELQNKYDNYSRTYLSFILNLDE</sequence>
<organism evidence="1 2">
    <name type="scientific">Faecalibacter rhinopitheci</name>
    <dbReference type="NCBI Taxonomy" id="2779678"/>
    <lineage>
        <taxon>Bacteria</taxon>
        <taxon>Pseudomonadati</taxon>
        <taxon>Bacteroidota</taxon>
        <taxon>Flavobacteriia</taxon>
        <taxon>Flavobacteriales</taxon>
        <taxon>Weeksellaceae</taxon>
        <taxon>Faecalibacter</taxon>
    </lineage>
</organism>
<proteinExistence type="predicted"/>
<accession>A0A8J7FR75</accession>
<reference evidence="1" key="1">
    <citation type="submission" date="2020-10" db="EMBL/GenBank/DDBJ databases">
        <authorList>
            <person name="Lu T."/>
            <person name="Wang Q."/>
            <person name="Han X."/>
        </authorList>
    </citation>
    <scope>NUCLEOTIDE SEQUENCE</scope>
    <source>
        <strain evidence="1">WQ 117</strain>
    </source>
</reference>
<gene>
    <name evidence="1" type="ORF">IM532_13085</name>
</gene>
<dbReference type="AlphaFoldDB" id="A0A8J7FR75"/>
<protein>
    <submittedName>
        <fullName evidence="1">Uncharacterized protein</fullName>
    </submittedName>
</protein>
<comment type="caution">
    <text evidence="1">The sequence shown here is derived from an EMBL/GenBank/DDBJ whole genome shotgun (WGS) entry which is preliminary data.</text>
</comment>
<keyword evidence="2" id="KW-1185">Reference proteome</keyword>
<name>A0A8J7FR75_9FLAO</name>
<dbReference type="EMBL" id="JADGIK010000015">
    <property type="protein sequence ID" value="MBF0598364.1"/>
    <property type="molecule type" value="Genomic_DNA"/>
</dbReference>
<evidence type="ECO:0000313" key="2">
    <source>
        <dbReference type="Proteomes" id="UP000608754"/>
    </source>
</evidence>
<dbReference type="Proteomes" id="UP000608754">
    <property type="component" value="Unassembled WGS sequence"/>
</dbReference>